<keyword evidence="5" id="KW-1185">Reference proteome</keyword>
<proteinExistence type="inferred from homology"/>
<dbReference type="PIRSF" id="PIRSF003107">
    <property type="entry name" value="PhoU"/>
    <property type="match status" value="1"/>
</dbReference>
<dbReference type="InterPro" id="IPR026022">
    <property type="entry name" value="PhoU_dom"/>
</dbReference>
<dbReference type="RefSeq" id="WP_386818060.1">
    <property type="nucleotide sequence ID" value="NZ_JBHUIT010000002.1"/>
</dbReference>
<accession>A0ABW5D3Z2</accession>
<dbReference type="EMBL" id="JBHUIT010000002">
    <property type="protein sequence ID" value="MFD2255401.1"/>
    <property type="molecule type" value="Genomic_DNA"/>
</dbReference>
<comment type="function">
    <text evidence="2">Plays a role in the regulation of phosphate uptake.</text>
</comment>
<dbReference type="InterPro" id="IPR028366">
    <property type="entry name" value="PhoU"/>
</dbReference>
<sequence>MNSSPHILRDFEHAITTLKSEVLKMAGKSRHNLERAIQALLERNRELANSVIADDDDVDDLERSIDQLGMDILVKYHPLATDLRLVVSSMKISMNLERISDHATNIAKRAKKIMATPELGDVTLVEPLYTLADHLLRDAISAFSDGNGQLGASLHVRDKELDQMHKEATAQFGARIEDTDGRSQEYLHLILIVRSLERVGDLAANIGEDAVYLEHAKDLRHLSRGDREVPMDDDED</sequence>
<name>A0ABW5D3Z2_9BACT</name>
<dbReference type="NCBIfam" id="TIGR02135">
    <property type="entry name" value="phoU_full"/>
    <property type="match status" value="1"/>
</dbReference>
<evidence type="ECO:0000313" key="4">
    <source>
        <dbReference type="EMBL" id="MFD2255401.1"/>
    </source>
</evidence>
<dbReference type="Gene3D" id="1.20.58.220">
    <property type="entry name" value="Phosphate transport system protein phou homolog 2, domain 2"/>
    <property type="match status" value="1"/>
</dbReference>
<dbReference type="PANTHER" id="PTHR42930">
    <property type="entry name" value="PHOSPHATE-SPECIFIC TRANSPORT SYSTEM ACCESSORY PROTEIN PHOU"/>
    <property type="match status" value="1"/>
</dbReference>
<dbReference type="SUPFAM" id="SSF109755">
    <property type="entry name" value="PhoU-like"/>
    <property type="match status" value="1"/>
</dbReference>
<keyword evidence="2" id="KW-0963">Cytoplasm</keyword>
<comment type="similarity">
    <text evidence="1 2">Belongs to the PhoU family.</text>
</comment>
<evidence type="ECO:0000259" key="3">
    <source>
        <dbReference type="Pfam" id="PF01895"/>
    </source>
</evidence>
<keyword evidence="2" id="KW-0592">Phosphate transport</keyword>
<organism evidence="4 5">
    <name type="scientific">Luteolibacter algae</name>
    <dbReference type="NCBI Taxonomy" id="454151"/>
    <lineage>
        <taxon>Bacteria</taxon>
        <taxon>Pseudomonadati</taxon>
        <taxon>Verrucomicrobiota</taxon>
        <taxon>Verrucomicrobiia</taxon>
        <taxon>Verrucomicrobiales</taxon>
        <taxon>Verrucomicrobiaceae</taxon>
        <taxon>Luteolibacter</taxon>
    </lineage>
</organism>
<keyword evidence="2" id="KW-0813">Transport</keyword>
<dbReference type="Proteomes" id="UP001597375">
    <property type="component" value="Unassembled WGS sequence"/>
</dbReference>
<dbReference type="InterPro" id="IPR038078">
    <property type="entry name" value="PhoU-like_sf"/>
</dbReference>
<evidence type="ECO:0000313" key="5">
    <source>
        <dbReference type="Proteomes" id="UP001597375"/>
    </source>
</evidence>
<protein>
    <recommendedName>
        <fullName evidence="2">Phosphate-specific transport system accessory protein PhoU</fullName>
    </recommendedName>
</protein>
<comment type="subcellular location">
    <subcellularLocation>
        <location evidence="2">Cytoplasm</location>
    </subcellularLocation>
</comment>
<reference evidence="5" key="1">
    <citation type="journal article" date="2019" name="Int. J. Syst. Evol. Microbiol.">
        <title>The Global Catalogue of Microorganisms (GCM) 10K type strain sequencing project: providing services to taxonomists for standard genome sequencing and annotation.</title>
        <authorList>
            <consortium name="The Broad Institute Genomics Platform"/>
            <consortium name="The Broad Institute Genome Sequencing Center for Infectious Disease"/>
            <person name="Wu L."/>
            <person name="Ma J."/>
        </authorList>
    </citation>
    <scope>NUCLEOTIDE SEQUENCE [LARGE SCALE GENOMIC DNA]</scope>
    <source>
        <strain evidence="5">CGMCC 4.7106</strain>
    </source>
</reference>
<comment type="subunit">
    <text evidence="2">Homodimer.</text>
</comment>
<dbReference type="PANTHER" id="PTHR42930:SF3">
    <property type="entry name" value="PHOSPHATE-SPECIFIC TRANSPORT SYSTEM ACCESSORY PROTEIN PHOU"/>
    <property type="match status" value="1"/>
</dbReference>
<feature type="domain" description="PhoU" evidence="3">
    <location>
        <begin position="23"/>
        <end position="109"/>
    </location>
</feature>
<comment type="caution">
    <text evidence="4">The sequence shown here is derived from an EMBL/GenBank/DDBJ whole genome shotgun (WGS) entry which is preliminary data.</text>
</comment>
<gene>
    <name evidence="4" type="primary">phoU</name>
    <name evidence="4" type="ORF">ACFSSA_01820</name>
</gene>
<feature type="domain" description="PhoU" evidence="3">
    <location>
        <begin position="130"/>
        <end position="209"/>
    </location>
</feature>
<evidence type="ECO:0000256" key="2">
    <source>
        <dbReference type="PIRNR" id="PIRNR003107"/>
    </source>
</evidence>
<evidence type="ECO:0000256" key="1">
    <source>
        <dbReference type="ARBA" id="ARBA00008107"/>
    </source>
</evidence>
<dbReference type="Pfam" id="PF01895">
    <property type="entry name" value="PhoU"/>
    <property type="match status" value="2"/>
</dbReference>